<keyword evidence="2" id="KW-1185">Reference proteome</keyword>
<evidence type="ECO:0000313" key="2">
    <source>
        <dbReference type="Proteomes" id="UP001152795"/>
    </source>
</evidence>
<dbReference type="Gene3D" id="2.30.30.140">
    <property type="match status" value="4"/>
</dbReference>
<dbReference type="OrthoDB" id="76557at2759"/>
<dbReference type="AlphaFoldDB" id="A0A6S7GCE7"/>
<protein>
    <submittedName>
        <fullName evidence="1">Uncharacterized protein</fullName>
    </submittedName>
</protein>
<comment type="caution">
    <text evidence="1">The sequence shown here is derived from an EMBL/GenBank/DDBJ whole genome shotgun (WGS) entry which is preliminary data.</text>
</comment>
<accession>A0A6S7GCE7</accession>
<dbReference type="SUPFAM" id="SSF63748">
    <property type="entry name" value="Tudor/PWWP/MBT"/>
    <property type="match status" value="3"/>
</dbReference>
<dbReference type="Proteomes" id="UP001152795">
    <property type="component" value="Unassembled WGS sequence"/>
</dbReference>
<dbReference type="EMBL" id="CACRXK020001531">
    <property type="protein sequence ID" value="CAB3989668.1"/>
    <property type="molecule type" value="Genomic_DNA"/>
</dbReference>
<name>A0A6S7GCE7_PARCT</name>
<organism evidence="1 2">
    <name type="scientific">Paramuricea clavata</name>
    <name type="common">Red gorgonian</name>
    <name type="synonym">Violescent sea-whip</name>
    <dbReference type="NCBI Taxonomy" id="317549"/>
    <lineage>
        <taxon>Eukaryota</taxon>
        <taxon>Metazoa</taxon>
        <taxon>Cnidaria</taxon>
        <taxon>Anthozoa</taxon>
        <taxon>Octocorallia</taxon>
        <taxon>Malacalcyonacea</taxon>
        <taxon>Plexauridae</taxon>
        <taxon>Paramuricea</taxon>
    </lineage>
</organism>
<dbReference type="InterPro" id="IPR032770">
    <property type="entry name" value="DUF4537"/>
</dbReference>
<reference evidence="1" key="1">
    <citation type="submission" date="2020-04" db="EMBL/GenBank/DDBJ databases">
        <authorList>
            <person name="Alioto T."/>
            <person name="Alioto T."/>
            <person name="Gomez Garrido J."/>
        </authorList>
    </citation>
    <scope>NUCLEOTIDE SEQUENCE</scope>
    <source>
        <strain evidence="1">A484AB</strain>
    </source>
</reference>
<dbReference type="SMART" id="SM00333">
    <property type="entry name" value="TUDOR"/>
    <property type="match status" value="3"/>
</dbReference>
<sequence>MKITAICILIVVFCVGIGNSLQKENFNDVDVGQKFLRERRTVGQRVLARWTNNLYYKGRVSAVSHVIDVDFDDGDKRSYHRNDNSAIIADTIPKNVKYQDHVIASWKGGAKHYIGFVIKVDQALGYRVRFDDNDEGWYSKSSLRKFPHVPSPHALGSRVLARWTNKLYYRGFVTKVHSSSVFINYDDGDTITLSKSDASAVIADNLPACDDVKLGQRVIGYWPGRKRYYSGTVSALSSKYFVKFDDGDERWNAAYEVRIY</sequence>
<dbReference type="Pfam" id="PF15057">
    <property type="entry name" value="DUF4537"/>
    <property type="match status" value="1"/>
</dbReference>
<evidence type="ECO:0000313" key="1">
    <source>
        <dbReference type="EMBL" id="CAB3989668.1"/>
    </source>
</evidence>
<dbReference type="CDD" id="cd04508">
    <property type="entry name" value="Tudor_SF"/>
    <property type="match status" value="2"/>
</dbReference>
<gene>
    <name evidence="1" type="ORF">PACLA_8A036867</name>
</gene>
<proteinExistence type="predicted"/>
<dbReference type="InterPro" id="IPR002999">
    <property type="entry name" value="Tudor"/>
</dbReference>